<dbReference type="RefSeq" id="WP_245504633.1">
    <property type="nucleotide sequence ID" value="NZ_SMAI01000005.1"/>
</dbReference>
<dbReference type="GO" id="GO:0003677">
    <property type="term" value="F:DNA binding"/>
    <property type="evidence" value="ECO:0007669"/>
    <property type="project" value="UniProtKB-KW"/>
</dbReference>
<evidence type="ECO:0000259" key="5">
    <source>
        <dbReference type="PROSITE" id="PS50949"/>
    </source>
</evidence>
<evidence type="ECO:0000256" key="3">
    <source>
        <dbReference type="ARBA" id="ARBA00023163"/>
    </source>
</evidence>
<dbReference type="Gene3D" id="1.20.120.530">
    <property type="entry name" value="GntR ligand-binding domain-like"/>
    <property type="match status" value="1"/>
</dbReference>
<dbReference type="SUPFAM" id="SSF46785">
    <property type="entry name" value="Winged helix' DNA-binding domain"/>
    <property type="match status" value="1"/>
</dbReference>
<feature type="domain" description="HTH gntR-type" evidence="5">
    <location>
        <begin position="23"/>
        <end position="89"/>
    </location>
</feature>
<proteinExistence type="predicted"/>
<evidence type="ECO:0000256" key="2">
    <source>
        <dbReference type="ARBA" id="ARBA00023125"/>
    </source>
</evidence>
<dbReference type="SMART" id="SM00895">
    <property type="entry name" value="FCD"/>
    <property type="match status" value="1"/>
</dbReference>
<dbReference type="PROSITE" id="PS50949">
    <property type="entry name" value="HTH_GNTR"/>
    <property type="match status" value="1"/>
</dbReference>
<accession>A0A4R3M1H9</accession>
<dbReference type="PANTHER" id="PTHR43537">
    <property type="entry name" value="TRANSCRIPTIONAL REGULATOR, GNTR FAMILY"/>
    <property type="match status" value="1"/>
</dbReference>
<keyword evidence="3" id="KW-0804">Transcription</keyword>
<dbReference type="InterPro" id="IPR036388">
    <property type="entry name" value="WH-like_DNA-bd_sf"/>
</dbReference>
<dbReference type="InterPro" id="IPR008920">
    <property type="entry name" value="TF_FadR/GntR_C"/>
</dbReference>
<dbReference type="PANTHER" id="PTHR43537:SF49">
    <property type="entry name" value="TRANSCRIPTIONAL REGULATORY PROTEIN"/>
    <property type="match status" value="1"/>
</dbReference>
<feature type="region of interest" description="Disordered" evidence="4">
    <location>
        <begin position="1"/>
        <end position="22"/>
    </location>
</feature>
<gene>
    <name evidence="6" type="ORF">EDC64_10538</name>
</gene>
<dbReference type="AlphaFoldDB" id="A0A4R3M1H9"/>
<dbReference type="InterPro" id="IPR000524">
    <property type="entry name" value="Tscrpt_reg_HTH_GntR"/>
</dbReference>
<name>A0A4R3M1H9_9HYPH</name>
<dbReference type="InterPro" id="IPR011711">
    <property type="entry name" value="GntR_C"/>
</dbReference>
<protein>
    <submittedName>
        <fullName evidence="6">GntR family transcriptional regulator</fullName>
    </submittedName>
</protein>
<dbReference type="SMART" id="SM00345">
    <property type="entry name" value="HTH_GNTR"/>
    <property type="match status" value="1"/>
</dbReference>
<dbReference type="Pfam" id="PF00392">
    <property type="entry name" value="GntR"/>
    <property type="match status" value="1"/>
</dbReference>
<evidence type="ECO:0000256" key="4">
    <source>
        <dbReference type="SAM" id="MobiDB-lite"/>
    </source>
</evidence>
<dbReference type="PRINTS" id="PR00035">
    <property type="entry name" value="HTHGNTR"/>
</dbReference>
<evidence type="ECO:0000313" key="7">
    <source>
        <dbReference type="Proteomes" id="UP000294664"/>
    </source>
</evidence>
<dbReference type="Proteomes" id="UP000294664">
    <property type="component" value="Unassembled WGS sequence"/>
</dbReference>
<comment type="caution">
    <text evidence="6">The sequence shown here is derived from an EMBL/GenBank/DDBJ whole genome shotgun (WGS) entry which is preliminary data.</text>
</comment>
<keyword evidence="7" id="KW-1185">Reference proteome</keyword>
<keyword evidence="2" id="KW-0238">DNA-binding</keyword>
<reference evidence="6 7" key="1">
    <citation type="submission" date="2019-03" db="EMBL/GenBank/DDBJ databases">
        <title>Genomic Encyclopedia of Type Strains, Phase IV (KMG-IV): sequencing the most valuable type-strain genomes for metagenomic binning, comparative biology and taxonomic classification.</title>
        <authorList>
            <person name="Goeker M."/>
        </authorList>
    </citation>
    <scope>NUCLEOTIDE SEQUENCE [LARGE SCALE GENOMIC DNA]</scope>
    <source>
        <strain evidence="6 7">DSM 9035</strain>
    </source>
</reference>
<evidence type="ECO:0000256" key="1">
    <source>
        <dbReference type="ARBA" id="ARBA00023015"/>
    </source>
</evidence>
<dbReference type="Pfam" id="PF07729">
    <property type="entry name" value="FCD"/>
    <property type="match status" value="1"/>
</dbReference>
<evidence type="ECO:0000313" key="6">
    <source>
        <dbReference type="EMBL" id="TCT05007.1"/>
    </source>
</evidence>
<dbReference type="InterPro" id="IPR036390">
    <property type="entry name" value="WH_DNA-bd_sf"/>
</dbReference>
<sequence length="231" mass="25010">MTDERTPSAGQDTARPMPPDTGVSRAQWVYETLRDGIRLGTWRRGERVREETVARALGVSRTPVREALSRLQARGLLEVTAAGLVVATIARPQTLELYAMREVLEGSAARFAAQHAAPSEIASLTQLSGAFAEAVGDPARLAALNRQFHAAIQDAAHNRYLVRMLEDLGDALALLPGTTFELPERGRLAVAEHAAILAGIAQRDPDAAEQAARAHIRRAQEARLDLMQRAG</sequence>
<dbReference type="EMBL" id="SMAI01000005">
    <property type="protein sequence ID" value="TCT05007.1"/>
    <property type="molecule type" value="Genomic_DNA"/>
</dbReference>
<dbReference type="GO" id="GO:0003700">
    <property type="term" value="F:DNA-binding transcription factor activity"/>
    <property type="evidence" value="ECO:0007669"/>
    <property type="project" value="InterPro"/>
</dbReference>
<organism evidence="6 7">
    <name type="scientific">Aquabacter spiritensis</name>
    <dbReference type="NCBI Taxonomy" id="933073"/>
    <lineage>
        <taxon>Bacteria</taxon>
        <taxon>Pseudomonadati</taxon>
        <taxon>Pseudomonadota</taxon>
        <taxon>Alphaproteobacteria</taxon>
        <taxon>Hyphomicrobiales</taxon>
        <taxon>Xanthobacteraceae</taxon>
        <taxon>Aquabacter</taxon>
    </lineage>
</organism>
<dbReference type="Gene3D" id="1.10.10.10">
    <property type="entry name" value="Winged helix-like DNA-binding domain superfamily/Winged helix DNA-binding domain"/>
    <property type="match status" value="1"/>
</dbReference>
<dbReference type="SUPFAM" id="SSF48008">
    <property type="entry name" value="GntR ligand-binding domain-like"/>
    <property type="match status" value="1"/>
</dbReference>
<keyword evidence="1" id="KW-0805">Transcription regulation</keyword>